<keyword evidence="1" id="KW-0732">Signal</keyword>
<proteinExistence type="predicted"/>
<feature type="chain" id="PRO_5011981299" evidence="1">
    <location>
        <begin position="21"/>
        <end position="161"/>
    </location>
</feature>
<name>A0A1Q3FU70_CULTA</name>
<dbReference type="SUPFAM" id="SSF50370">
    <property type="entry name" value="Ricin B-like lectins"/>
    <property type="match status" value="1"/>
</dbReference>
<accession>A0A1Q3FU70</accession>
<dbReference type="EMBL" id="GFDL01004072">
    <property type="protein sequence ID" value="JAV30973.1"/>
    <property type="molecule type" value="Transcribed_RNA"/>
</dbReference>
<dbReference type="Gene3D" id="2.80.10.50">
    <property type="match status" value="1"/>
</dbReference>
<sequence length="161" mass="18964">MHSEVILLLLVFLVDPAVLADIPTGCVSIKSPLINRYLTKSTKYDKKRRHISWGYTDHEYDKWMITPDGPNYRIKHAELQEELYESEIAYNGNYVFTWIPKDNLSGDHERWKITMTKDGYFLIKNVQFNHCLYMIGTTGWLSAYDGCDTMHYKWIITKIDC</sequence>
<dbReference type="InterPro" id="IPR035992">
    <property type="entry name" value="Ricin_B-like_lectins"/>
</dbReference>
<dbReference type="CDD" id="cd23667">
    <property type="entry name" value="beta-trefoil_Ricin_CqDVP-like"/>
    <property type="match status" value="1"/>
</dbReference>
<dbReference type="AlphaFoldDB" id="A0A1Q3FU70"/>
<evidence type="ECO:0000313" key="2">
    <source>
        <dbReference type="EMBL" id="JAV30973.1"/>
    </source>
</evidence>
<protein>
    <submittedName>
        <fullName evidence="2">Putative wrp salivary protein</fullName>
    </submittedName>
</protein>
<organism evidence="2">
    <name type="scientific">Culex tarsalis</name>
    <name type="common">Encephalitis mosquito</name>
    <dbReference type="NCBI Taxonomy" id="7177"/>
    <lineage>
        <taxon>Eukaryota</taxon>
        <taxon>Metazoa</taxon>
        <taxon>Ecdysozoa</taxon>
        <taxon>Arthropoda</taxon>
        <taxon>Hexapoda</taxon>
        <taxon>Insecta</taxon>
        <taxon>Pterygota</taxon>
        <taxon>Neoptera</taxon>
        <taxon>Endopterygota</taxon>
        <taxon>Diptera</taxon>
        <taxon>Nematocera</taxon>
        <taxon>Culicoidea</taxon>
        <taxon>Culicidae</taxon>
        <taxon>Culicinae</taxon>
        <taxon>Culicini</taxon>
        <taxon>Culex</taxon>
        <taxon>Culex</taxon>
    </lineage>
</organism>
<feature type="signal peptide" evidence="1">
    <location>
        <begin position="1"/>
        <end position="20"/>
    </location>
</feature>
<evidence type="ECO:0000256" key="1">
    <source>
        <dbReference type="SAM" id="SignalP"/>
    </source>
</evidence>
<reference evidence="2" key="1">
    <citation type="submission" date="2017-01" db="EMBL/GenBank/DDBJ databases">
        <title>A deep insight into the sialotranscriptome of adult male and female Cluex tarsalis mosquitoes.</title>
        <authorList>
            <person name="Ribeiro J.M."/>
            <person name="Moreira F."/>
            <person name="Bernard K.A."/>
            <person name="Calvo E."/>
        </authorList>
    </citation>
    <scope>NUCLEOTIDE SEQUENCE</scope>
    <source>
        <strain evidence="2">Kern County</strain>
        <tissue evidence="2">Salivary glands</tissue>
    </source>
</reference>